<dbReference type="Proteomes" id="UP000199136">
    <property type="component" value="Unassembled WGS sequence"/>
</dbReference>
<evidence type="ECO:0000259" key="4">
    <source>
        <dbReference type="PROSITE" id="PS50987"/>
    </source>
</evidence>
<keyword evidence="2" id="KW-0238">DNA-binding</keyword>
<dbReference type="PANTHER" id="PTHR43132">
    <property type="entry name" value="ARSENICAL RESISTANCE OPERON REPRESSOR ARSR-RELATED"/>
    <property type="match status" value="1"/>
</dbReference>
<dbReference type="SMART" id="SM00418">
    <property type="entry name" value="HTH_ARSR"/>
    <property type="match status" value="1"/>
</dbReference>
<evidence type="ECO:0000313" key="5">
    <source>
        <dbReference type="EMBL" id="SFQ33767.1"/>
    </source>
</evidence>
<dbReference type="PRINTS" id="PR00778">
    <property type="entry name" value="HTHARSR"/>
</dbReference>
<feature type="domain" description="HTH arsR-type" evidence="4">
    <location>
        <begin position="9"/>
        <end position="101"/>
    </location>
</feature>
<dbReference type="InterPro" id="IPR036390">
    <property type="entry name" value="WH_DNA-bd_sf"/>
</dbReference>
<dbReference type="NCBIfam" id="NF033788">
    <property type="entry name" value="HTH_metalloreg"/>
    <property type="match status" value="1"/>
</dbReference>
<evidence type="ECO:0000256" key="1">
    <source>
        <dbReference type="ARBA" id="ARBA00023015"/>
    </source>
</evidence>
<dbReference type="GO" id="GO:0003677">
    <property type="term" value="F:DNA binding"/>
    <property type="evidence" value="ECO:0007669"/>
    <property type="project" value="UniProtKB-KW"/>
</dbReference>
<keyword evidence="6" id="KW-1185">Reference proteome</keyword>
<gene>
    <name evidence="5" type="ORF">SAMN04488506_1531</name>
</gene>
<keyword evidence="3" id="KW-0804">Transcription</keyword>
<dbReference type="AlphaFoldDB" id="A0A1I5XPV4"/>
<evidence type="ECO:0000313" key="6">
    <source>
        <dbReference type="Proteomes" id="UP000199136"/>
    </source>
</evidence>
<protein>
    <submittedName>
        <fullName evidence="5">Transcriptional regulator, ArsR family</fullName>
    </submittedName>
</protein>
<sequence>MEQSKTSTLNSETIKKVSEIFKVLSDPTRITILSLLDGKELNVGTIAEQLQMEQSAVSHQLRLLKVARLIKARREGKNMYYSQMDEHVYKVLQQVIEHAQE</sequence>
<organism evidence="5 6">
    <name type="scientific">Desemzia incerta</name>
    <dbReference type="NCBI Taxonomy" id="82801"/>
    <lineage>
        <taxon>Bacteria</taxon>
        <taxon>Bacillati</taxon>
        <taxon>Bacillota</taxon>
        <taxon>Bacilli</taxon>
        <taxon>Lactobacillales</taxon>
        <taxon>Carnobacteriaceae</taxon>
        <taxon>Desemzia</taxon>
    </lineage>
</organism>
<dbReference type="InterPro" id="IPR036388">
    <property type="entry name" value="WH-like_DNA-bd_sf"/>
</dbReference>
<name>A0A1I5XPV4_9LACT</name>
<dbReference type="RefSeq" id="WP_092480567.1">
    <property type="nucleotide sequence ID" value="NZ_FOXW01000005.1"/>
</dbReference>
<keyword evidence="1" id="KW-0805">Transcription regulation</keyword>
<dbReference type="InterPro" id="IPR051011">
    <property type="entry name" value="Metal_resp_trans_reg"/>
</dbReference>
<accession>A0A1I5XPV4</accession>
<dbReference type="CDD" id="cd00090">
    <property type="entry name" value="HTH_ARSR"/>
    <property type="match status" value="1"/>
</dbReference>
<dbReference type="PROSITE" id="PS50987">
    <property type="entry name" value="HTH_ARSR_2"/>
    <property type="match status" value="1"/>
</dbReference>
<dbReference type="OrthoDB" id="9794330at2"/>
<evidence type="ECO:0000256" key="2">
    <source>
        <dbReference type="ARBA" id="ARBA00023125"/>
    </source>
</evidence>
<reference evidence="5 6" key="1">
    <citation type="submission" date="2016-10" db="EMBL/GenBank/DDBJ databases">
        <authorList>
            <person name="de Groot N.N."/>
        </authorList>
    </citation>
    <scope>NUCLEOTIDE SEQUENCE [LARGE SCALE GENOMIC DNA]</scope>
    <source>
        <strain evidence="5 6">DSM 20581</strain>
    </source>
</reference>
<dbReference type="InterPro" id="IPR001845">
    <property type="entry name" value="HTH_ArsR_DNA-bd_dom"/>
</dbReference>
<dbReference type="SUPFAM" id="SSF46785">
    <property type="entry name" value="Winged helix' DNA-binding domain"/>
    <property type="match status" value="1"/>
</dbReference>
<dbReference type="Gene3D" id="1.10.10.10">
    <property type="entry name" value="Winged helix-like DNA-binding domain superfamily/Winged helix DNA-binding domain"/>
    <property type="match status" value="1"/>
</dbReference>
<dbReference type="PANTHER" id="PTHR43132:SF6">
    <property type="entry name" value="HTH-TYPE TRANSCRIPTIONAL REPRESSOR CZRA"/>
    <property type="match status" value="1"/>
</dbReference>
<evidence type="ECO:0000256" key="3">
    <source>
        <dbReference type="ARBA" id="ARBA00023163"/>
    </source>
</evidence>
<dbReference type="EMBL" id="FOXW01000005">
    <property type="protein sequence ID" value="SFQ33767.1"/>
    <property type="molecule type" value="Genomic_DNA"/>
</dbReference>
<dbReference type="STRING" id="82801.SAMN04488506_1531"/>
<proteinExistence type="predicted"/>
<dbReference type="Pfam" id="PF01022">
    <property type="entry name" value="HTH_5"/>
    <property type="match status" value="1"/>
</dbReference>
<dbReference type="GO" id="GO:0003700">
    <property type="term" value="F:DNA-binding transcription factor activity"/>
    <property type="evidence" value="ECO:0007669"/>
    <property type="project" value="InterPro"/>
</dbReference>
<dbReference type="InterPro" id="IPR011991">
    <property type="entry name" value="ArsR-like_HTH"/>
</dbReference>